<evidence type="ECO:0000256" key="1">
    <source>
        <dbReference type="ARBA" id="ARBA00022737"/>
    </source>
</evidence>
<dbReference type="PANTHER" id="PTHR32410">
    <property type="entry name" value="CYSTEINE/HISTIDINE-RICH C1 DOMAIN FAMILY PROTEIN"/>
    <property type="match status" value="1"/>
</dbReference>
<feature type="compositionally biased region" description="Basic and acidic residues" evidence="2">
    <location>
        <begin position="625"/>
        <end position="635"/>
    </location>
</feature>
<organism evidence="4 5">
    <name type="scientific">Arabidopsis thaliana</name>
    <name type="common">Mouse-ear cress</name>
    <dbReference type="NCBI Taxonomy" id="3702"/>
    <lineage>
        <taxon>Eukaryota</taxon>
        <taxon>Viridiplantae</taxon>
        <taxon>Streptophyta</taxon>
        <taxon>Embryophyta</taxon>
        <taxon>Tracheophyta</taxon>
        <taxon>Spermatophyta</taxon>
        <taxon>Magnoliopsida</taxon>
        <taxon>eudicotyledons</taxon>
        <taxon>Gunneridae</taxon>
        <taxon>Pentapetalae</taxon>
        <taxon>rosids</taxon>
        <taxon>malvids</taxon>
        <taxon>Brassicales</taxon>
        <taxon>Brassicaceae</taxon>
        <taxon>Camelineae</taxon>
        <taxon>Arabidopsis</taxon>
    </lineage>
</organism>
<protein>
    <recommendedName>
        <fullName evidence="3">DC1 domain-containing protein</fullName>
    </recommendedName>
</protein>
<feature type="domain" description="DC1" evidence="3">
    <location>
        <begin position="62"/>
        <end position="105"/>
    </location>
</feature>
<dbReference type="Pfam" id="PF03107">
    <property type="entry name" value="C1_2"/>
    <property type="match status" value="6"/>
</dbReference>
<feature type="domain" description="DC1" evidence="3">
    <location>
        <begin position="494"/>
        <end position="542"/>
    </location>
</feature>
<dbReference type="Proteomes" id="UP000078284">
    <property type="component" value="Chromosome 4"/>
</dbReference>
<evidence type="ECO:0000259" key="3">
    <source>
        <dbReference type="Pfam" id="PF03107"/>
    </source>
</evidence>
<evidence type="ECO:0000256" key="2">
    <source>
        <dbReference type="SAM" id="MobiDB-lite"/>
    </source>
</evidence>
<dbReference type="PANTHER" id="PTHR32410:SF154">
    <property type="entry name" value="CHP-RICH ZINC FINGER PROTEIN-LIKE-RELATED"/>
    <property type="match status" value="1"/>
</dbReference>
<dbReference type="InterPro" id="IPR053192">
    <property type="entry name" value="Vacuole_Formation_Reg"/>
</dbReference>
<dbReference type="EMBL" id="LUHQ01000004">
    <property type="protein sequence ID" value="OAO97393.1"/>
    <property type="molecule type" value="Genomic_DNA"/>
</dbReference>
<gene>
    <name evidence="4" type="ordered locus">AXX17_At4g13040</name>
</gene>
<dbReference type="ExpressionAtlas" id="A0A178UUU8">
    <property type="expression patterns" value="baseline and differential"/>
</dbReference>
<feature type="domain" description="DC1" evidence="3">
    <location>
        <begin position="248"/>
        <end position="296"/>
    </location>
</feature>
<evidence type="ECO:0000313" key="4">
    <source>
        <dbReference type="EMBL" id="OAO97393.1"/>
    </source>
</evidence>
<proteinExistence type="predicted"/>
<name>A0A178UUU8_ARATH</name>
<comment type="caution">
    <text evidence="4">The sequence shown here is derived from an EMBL/GenBank/DDBJ whole genome shotgun (WGS) entry which is preliminary data.</text>
</comment>
<accession>A0A178UUU8</accession>
<evidence type="ECO:0000313" key="5">
    <source>
        <dbReference type="Proteomes" id="UP000078284"/>
    </source>
</evidence>
<feature type="domain" description="DC1" evidence="3">
    <location>
        <begin position="118"/>
        <end position="162"/>
    </location>
</feature>
<sequence>MEYEEVSLPLIHEHLMMPCNYLTRADCCGRFGFTSGGYYCESCSFLVHRKCVDDSSEYIEHPSHSVHPLKLQSKPDHICDICDKRIVDLCYHCEICDFNVDLYCARYPPPEVIDISETHHHKLTLLKKGIKFDCGASKCGEVMYGFPYKCHECDLAFHVDCVWNPPEAKNPSEVNHSHHPLHPLKLHIGQPPDYSDVHAHELTFRPRLDSFTCNACGLSGDRNPYICVQCDFIIHQECLDLPRLININRHDHRVSRTSVLGVVNSVCGVCRRKVDWTWGGYSCQRCPHYVVHSRCATREDVWNGKELEGVLEEIEDIEPYVVIDENTIQHFSHKEHYLRFDVNGLLWEENKRCNACTQPIGLQSFYGCVVCDFILHQNCAESPRKKWHFLHNERLTLVTSKDDYFHCTACDRLSNGFMYQCGDMKLDVLCGSISEPFVHPSHPHHPLYYIPPEEEKQCNGCDNWSSLVLTCIESGCGYFLCFDCARLPQVVKHRVDAHPLSLCYGEKASGKYWCDICEKETNPSTWFYTCKDHRASLHTKCVMGDFARLMPGSTLTYSHISYEVNTALLARRLLNGELEPAKILNNILLLCANKSRDPNNHILILKPAQGTEKEDIEKNLTSSGETEKPQDEALKTNDSNASKNGRRHGESPNSGTHLVQRIDKQVRNRISVINASGDCRSQYDCHLHHILHRHHNSFNLLPLPLPQNIPISKISTFGQILILKERNGRRHGETPTPAPTLSKQINKNVRNRLSLSLRLGSSFEIGLQYWFSTHTRG</sequence>
<dbReference type="InterPro" id="IPR046349">
    <property type="entry name" value="C1-like_sf"/>
</dbReference>
<feature type="region of interest" description="Disordered" evidence="2">
    <location>
        <begin position="613"/>
        <end position="659"/>
    </location>
</feature>
<dbReference type="SUPFAM" id="SSF57889">
    <property type="entry name" value="Cysteine-rich domain"/>
    <property type="match status" value="5"/>
</dbReference>
<keyword evidence="1" id="KW-0677">Repeat</keyword>
<feature type="domain" description="DC1" evidence="3">
    <location>
        <begin position="331"/>
        <end position="380"/>
    </location>
</feature>
<feature type="domain" description="DC1" evidence="3">
    <location>
        <begin position="198"/>
        <end position="238"/>
    </location>
</feature>
<dbReference type="AlphaFoldDB" id="A0A178UUU8"/>
<dbReference type="InterPro" id="IPR004146">
    <property type="entry name" value="DC1"/>
</dbReference>
<reference evidence="5" key="1">
    <citation type="journal article" date="2016" name="Proc. Natl. Acad. Sci. U.S.A.">
        <title>Chromosome-level assembly of Arabidopsis thaliana Ler reveals the extent of translocation and inversion polymorphisms.</title>
        <authorList>
            <person name="Zapata L."/>
            <person name="Ding J."/>
            <person name="Willing E.M."/>
            <person name="Hartwig B."/>
            <person name="Bezdan D."/>
            <person name="Jiao W.B."/>
            <person name="Patel V."/>
            <person name="Velikkakam James G."/>
            <person name="Koornneef M."/>
            <person name="Ossowski S."/>
            <person name="Schneeberger K."/>
        </authorList>
    </citation>
    <scope>NUCLEOTIDE SEQUENCE [LARGE SCALE GENOMIC DNA]</scope>
    <source>
        <strain evidence="5">cv. Landsberg erecta</strain>
    </source>
</reference>